<accession>A0A5C5SDG2</accession>
<reference evidence="2 3" key="1">
    <citation type="submission" date="2019-08" db="EMBL/GenBank/DDBJ databases">
        <authorList>
            <person name="Lei W."/>
        </authorList>
    </citation>
    <scope>NUCLEOTIDE SEQUENCE [LARGE SCALE GENOMIC DNA]</scope>
    <source>
        <strain evidence="2 3">CCUG 66496</strain>
    </source>
</reference>
<dbReference type="Gene3D" id="2.40.30.200">
    <property type="match status" value="1"/>
</dbReference>
<dbReference type="InterPro" id="IPR008841">
    <property type="entry name" value="Siphovirus-type_tail_N"/>
</dbReference>
<evidence type="ECO:0000259" key="1">
    <source>
        <dbReference type="Pfam" id="PF05709"/>
    </source>
</evidence>
<keyword evidence="3" id="KW-1185">Reference proteome</keyword>
<gene>
    <name evidence="2" type="ORF">FRX57_02755</name>
</gene>
<feature type="domain" description="Siphovirus-type tail component RIFT-related" evidence="1">
    <location>
        <begin position="34"/>
        <end position="142"/>
    </location>
</feature>
<evidence type="ECO:0000313" key="2">
    <source>
        <dbReference type="EMBL" id="TWS99137.1"/>
    </source>
</evidence>
<name>A0A5C5SDG2_9STRE</name>
<dbReference type="EMBL" id="VOHL01000001">
    <property type="protein sequence ID" value="TWS99137.1"/>
    <property type="molecule type" value="Genomic_DNA"/>
</dbReference>
<dbReference type="AlphaFoldDB" id="A0A5C5SDG2"/>
<comment type="caution">
    <text evidence="2">The sequence shown here is derived from an EMBL/GenBank/DDBJ whole genome shotgun (WGS) entry which is preliminary data.</text>
</comment>
<dbReference type="Pfam" id="PF05709">
    <property type="entry name" value="Sipho_tail"/>
    <property type="match status" value="1"/>
</dbReference>
<sequence>MDLLLEQENISCRLTDLGVYNIVVSDGSPVIEVAKRDVKGRHGFIHDGVRFSHKSIKVTGRLMVSSIREFHRKRDELNGLLFTDRPFYITKLVPLVDSLYQFELPGQRTGDFPTSQTSSNRPWHYRYLVLMDSEIEFSFIGRSTAGLKYDVRLSFVTAESPFGETAAKTQSLSGGVFPYKGTAEASQLETPFVVELVATGGQTHFYLEIDGRRWTYEHGVTNQAGDKYLISALGTTLNGNSVTARTNYNYFVIRPNQLQEIPYRTDFRGSIRLLDFKEFYR</sequence>
<dbReference type="Proteomes" id="UP000317430">
    <property type="component" value="Unassembled WGS sequence"/>
</dbReference>
<organism evidence="2 3">
    <name type="scientific">Streptococcus cuniculipharyngis</name>
    <dbReference type="NCBI Taxonomy" id="1562651"/>
    <lineage>
        <taxon>Bacteria</taxon>
        <taxon>Bacillati</taxon>
        <taxon>Bacillota</taxon>
        <taxon>Bacilli</taxon>
        <taxon>Lactobacillales</taxon>
        <taxon>Streptococcaceae</taxon>
        <taxon>Streptococcus</taxon>
    </lineage>
</organism>
<proteinExistence type="predicted"/>
<dbReference type="RefSeq" id="WP_146566402.1">
    <property type="nucleotide sequence ID" value="NZ_VOHL01000001.1"/>
</dbReference>
<dbReference type="OrthoDB" id="2212425at2"/>
<evidence type="ECO:0000313" key="3">
    <source>
        <dbReference type="Proteomes" id="UP000317430"/>
    </source>
</evidence>
<protein>
    <submittedName>
        <fullName evidence="2">Phage tail protein</fullName>
    </submittedName>
</protein>